<dbReference type="VEuPathDB" id="VectorBase:ACUA023330"/>
<keyword evidence="2" id="KW-1185">Reference proteome</keyword>
<dbReference type="EMBL" id="AXCM01001764">
    <property type="status" value="NOT_ANNOTATED_CDS"/>
    <property type="molecule type" value="Genomic_DNA"/>
</dbReference>
<name>A0A182MPQ1_9DIPT</name>
<reference evidence="2" key="1">
    <citation type="submission" date="2013-09" db="EMBL/GenBank/DDBJ databases">
        <title>The Genome Sequence of Anopheles culicifacies species A.</title>
        <authorList>
            <consortium name="The Broad Institute Genomics Platform"/>
            <person name="Neafsey D.E."/>
            <person name="Besansky N."/>
            <person name="Howell P."/>
            <person name="Walton C."/>
            <person name="Young S.K."/>
            <person name="Zeng Q."/>
            <person name="Gargeya S."/>
            <person name="Fitzgerald M."/>
            <person name="Haas B."/>
            <person name="Abouelleil A."/>
            <person name="Allen A.W."/>
            <person name="Alvarado L."/>
            <person name="Arachchi H.M."/>
            <person name="Berlin A.M."/>
            <person name="Chapman S.B."/>
            <person name="Gainer-Dewar J."/>
            <person name="Goldberg J."/>
            <person name="Griggs A."/>
            <person name="Gujja S."/>
            <person name="Hansen M."/>
            <person name="Howarth C."/>
            <person name="Imamovic A."/>
            <person name="Ireland A."/>
            <person name="Larimer J."/>
            <person name="McCowan C."/>
            <person name="Murphy C."/>
            <person name="Pearson M."/>
            <person name="Poon T.W."/>
            <person name="Priest M."/>
            <person name="Roberts A."/>
            <person name="Saif S."/>
            <person name="Shea T."/>
            <person name="Sisk P."/>
            <person name="Sykes S."/>
            <person name="Wortman J."/>
            <person name="Nusbaum C."/>
            <person name="Birren B."/>
        </authorList>
    </citation>
    <scope>NUCLEOTIDE SEQUENCE [LARGE SCALE GENOMIC DNA]</scope>
    <source>
        <strain evidence="2">A-37</strain>
    </source>
</reference>
<reference evidence="1" key="2">
    <citation type="submission" date="2020-05" db="UniProtKB">
        <authorList>
            <consortium name="EnsemblMetazoa"/>
        </authorList>
    </citation>
    <scope>IDENTIFICATION</scope>
    <source>
        <strain evidence="1">A-37</strain>
    </source>
</reference>
<sequence length="145" mass="16529">MTRQSRAAWVACSFVKRTYCGQTLLGALLVLLVTLDGLEVAHDGRYLQSARIVPPAQVNSNAEQQALRLIIRWELVRHVLHQAFLRDLQVLGTIVHRLQEALLHDHTLGVTVPGNQVRGHQSQNYYTHQLLHFDTLVSHWWGEVL</sequence>
<protein>
    <submittedName>
        <fullName evidence="1">Uncharacterized protein</fullName>
    </submittedName>
</protein>
<dbReference type="Proteomes" id="UP000075883">
    <property type="component" value="Unassembled WGS sequence"/>
</dbReference>
<organism evidence="1 2">
    <name type="scientific">Anopheles culicifacies</name>
    <dbReference type="NCBI Taxonomy" id="139723"/>
    <lineage>
        <taxon>Eukaryota</taxon>
        <taxon>Metazoa</taxon>
        <taxon>Ecdysozoa</taxon>
        <taxon>Arthropoda</taxon>
        <taxon>Hexapoda</taxon>
        <taxon>Insecta</taxon>
        <taxon>Pterygota</taxon>
        <taxon>Neoptera</taxon>
        <taxon>Endopterygota</taxon>
        <taxon>Diptera</taxon>
        <taxon>Nematocera</taxon>
        <taxon>Culicoidea</taxon>
        <taxon>Culicidae</taxon>
        <taxon>Anophelinae</taxon>
        <taxon>Anopheles</taxon>
        <taxon>culicifacies species complex</taxon>
    </lineage>
</organism>
<proteinExistence type="predicted"/>
<dbReference type="AlphaFoldDB" id="A0A182MPQ1"/>
<accession>A0A182MPQ1</accession>
<dbReference type="EnsemblMetazoa" id="ACUA023330-RA">
    <property type="protein sequence ID" value="ACUA023330-PA"/>
    <property type="gene ID" value="ACUA023330"/>
</dbReference>
<evidence type="ECO:0000313" key="2">
    <source>
        <dbReference type="Proteomes" id="UP000075883"/>
    </source>
</evidence>
<evidence type="ECO:0000313" key="1">
    <source>
        <dbReference type="EnsemblMetazoa" id="ACUA023330-PA"/>
    </source>
</evidence>